<evidence type="ECO:0000313" key="2">
    <source>
        <dbReference type="EMBL" id="GLC63039.1"/>
    </source>
</evidence>
<sequence length="194" mass="20569">MSWSIIPVTAIAAAVIGAISWYTYRPQGQESEDTLTAGEVPWRHWLGMWAMLAVVGGVWTQLVWGPCWAASADYELPTTVRIALMTLAGGALFVPFWFLDLVHDAPAAASATPALAPTSSVGTSTTAKAADQQARDRLNELATTQTQAQIQGVLDSGQSAEVLYDVETGTYLAAYITGPAVPELSLDPFTAPAE</sequence>
<accession>A0A9W6C359</accession>
<feature type="transmembrane region" description="Helical" evidence="1">
    <location>
        <begin position="6"/>
        <end position="24"/>
    </location>
</feature>
<dbReference type="Proteomes" id="UP001165080">
    <property type="component" value="Unassembled WGS sequence"/>
</dbReference>
<feature type="transmembrane region" description="Helical" evidence="1">
    <location>
        <begin position="82"/>
        <end position="99"/>
    </location>
</feature>
<organism evidence="2 3">
    <name type="scientific">Pleodorina starrii</name>
    <dbReference type="NCBI Taxonomy" id="330485"/>
    <lineage>
        <taxon>Eukaryota</taxon>
        <taxon>Viridiplantae</taxon>
        <taxon>Chlorophyta</taxon>
        <taxon>core chlorophytes</taxon>
        <taxon>Chlorophyceae</taxon>
        <taxon>CS clade</taxon>
        <taxon>Chlamydomonadales</taxon>
        <taxon>Volvocaceae</taxon>
        <taxon>Pleodorina</taxon>
    </lineage>
</organism>
<dbReference type="EMBL" id="BRXU01000081">
    <property type="protein sequence ID" value="GLC63039.1"/>
    <property type="molecule type" value="Genomic_DNA"/>
</dbReference>
<feature type="transmembrane region" description="Helical" evidence="1">
    <location>
        <begin position="45"/>
        <end position="62"/>
    </location>
</feature>
<gene>
    <name evidence="2" type="primary">PLESTB004193</name>
    <name evidence="2" type="ORF">PLESTB_001974300</name>
</gene>
<evidence type="ECO:0000313" key="3">
    <source>
        <dbReference type="Proteomes" id="UP001165080"/>
    </source>
</evidence>
<name>A0A9W6C359_9CHLO</name>
<comment type="caution">
    <text evidence="2">The sequence shown here is derived from an EMBL/GenBank/DDBJ whole genome shotgun (WGS) entry which is preliminary data.</text>
</comment>
<proteinExistence type="predicted"/>
<keyword evidence="1" id="KW-0812">Transmembrane</keyword>
<keyword evidence="1" id="KW-0472">Membrane</keyword>
<protein>
    <submittedName>
        <fullName evidence="2">Uncharacterized protein</fullName>
    </submittedName>
</protein>
<evidence type="ECO:0000256" key="1">
    <source>
        <dbReference type="SAM" id="Phobius"/>
    </source>
</evidence>
<reference evidence="2 3" key="1">
    <citation type="journal article" date="2023" name="Commun. Biol.">
        <title>Reorganization of the ancestral sex-determining regions during the evolution of trioecy in Pleodorina starrii.</title>
        <authorList>
            <person name="Takahashi K."/>
            <person name="Suzuki S."/>
            <person name="Kawai-Toyooka H."/>
            <person name="Yamamoto K."/>
            <person name="Hamaji T."/>
            <person name="Ootsuki R."/>
            <person name="Yamaguchi H."/>
            <person name="Kawachi M."/>
            <person name="Higashiyama T."/>
            <person name="Nozaki H."/>
        </authorList>
    </citation>
    <scope>NUCLEOTIDE SEQUENCE [LARGE SCALE GENOMIC DNA]</scope>
    <source>
        <strain evidence="2 3">NIES-4479</strain>
    </source>
</reference>
<keyword evidence="1" id="KW-1133">Transmembrane helix</keyword>
<keyword evidence="3" id="KW-1185">Reference proteome</keyword>
<dbReference type="AlphaFoldDB" id="A0A9W6C359"/>